<evidence type="ECO:0000313" key="2">
    <source>
        <dbReference type="EMBL" id="KAK9094720.1"/>
    </source>
</evidence>
<evidence type="ECO:0000313" key="3">
    <source>
        <dbReference type="Proteomes" id="UP001419268"/>
    </source>
</evidence>
<gene>
    <name evidence="2" type="ORF">Scep_026189</name>
</gene>
<dbReference type="AlphaFoldDB" id="A0AAP0EJN4"/>
<proteinExistence type="predicted"/>
<comment type="caution">
    <text evidence="2">The sequence shown here is derived from an EMBL/GenBank/DDBJ whole genome shotgun (WGS) entry which is preliminary data.</text>
</comment>
<protein>
    <submittedName>
        <fullName evidence="2">Uncharacterized protein</fullName>
    </submittedName>
</protein>
<reference evidence="2 3" key="1">
    <citation type="submission" date="2024-01" db="EMBL/GenBank/DDBJ databases">
        <title>Genome assemblies of Stephania.</title>
        <authorList>
            <person name="Yang L."/>
        </authorList>
    </citation>
    <scope>NUCLEOTIDE SEQUENCE [LARGE SCALE GENOMIC DNA]</scope>
    <source>
        <strain evidence="2">JXDWG</strain>
        <tissue evidence="2">Leaf</tissue>
    </source>
</reference>
<accession>A0AAP0EJN4</accession>
<feature type="region of interest" description="Disordered" evidence="1">
    <location>
        <begin position="68"/>
        <end position="150"/>
    </location>
</feature>
<feature type="compositionally biased region" description="Polar residues" evidence="1">
    <location>
        <begin position="140"/>
        <end position="150"/>
    </location>
</feature>
<evidence type="ECO:0000256" key="1">
    <source>
        <dbReference type="SAM" id="MobiDB-lite"/>
    </source>
</evidence>
<feature type="compositionally biased region" description="Basic and acidic residues" evidence="1">
    <location>
        <begin position="96"/>
        <end position="105"/>
    </location>
</feature>
<keyword evidence="3" id="KW-1185">Reference proteome</keyword>
<sequence>MISTHSRVPQAVDVEVFIVAEGMARTKNTISREETGVEQLKGVRGGRIRITTSEAAGKELAIRTSQVNAAQRLKTDSTDESEQVSGEESSDDKEESGEKMEEKVIVVKNQRRGVEKKEKVIQDQVQGKAGTPKGKKPTDDTSTPFPRGPKNQTLLKSFKNHVAAAIWNGERVRRAVEVVTARKALPPGVGDRASALKMTDEVLKHLIVVGSSVTLVSTTFAATPSQLPTSKRKATEAKTEI</sequence>
<organism evidence="2 3">
    <name type="scientific">Stephania cephalantha</name>
    <dbReference type="NCBI Taxonomy" id="152367"/>
    <lineage>
        <taxon>Eukaryota</taxon>
        <taxon>Viridiplantae</taxon>
        <taxon>Streptophyta</taxon>
        <taxon>Embryophyta</taxon>
        <taxon>Tracheophyta</taxon>
        <taxon>Spermatophyta</taxon>
        <taxon>Magnoliopsida</taxon>
        <taxon>Ranunculales</taxon>
        <taxon>Menispermaceae</taxon>
        <taxon>Menispermoideae</taxon>
        <taxon>Cissampelideae</taxon>
        <taxon>Stephania</taxon>
    </lineage>
</organism>
<name>A0AAP0EJN4_9MAGN</name>
<dbReference type="Proteomes" id="UP001419268">
    <property type="component" value="Unassembled WGS sequence"/>
</dbReference>
<feature type="compositionally biased region" description="Basic and acidic residues" evidence="1">
    <location>
        <begin position="112"/>
        <end position="121"/>
    </location>
</feature>
<dbReference type="EMBL" id="JBBNAG010000011">
    <property type="protein sequence ID" value="KAK9094720.1"/>
    <property type="molecule type" value="Genomic_DNA"/>
</dbReference>